<evidence type="ECO:0000313" key="2">
    <source>
        <dbReference type="Proteomes" id="UP000699042"/>
    </source>
</evidence>
<keyword evidence="2" id="KW-1185">Reference proteome</keyword>
<protein>
    <submittedName>
        <fullName evidence="1">Uncharacterized protein</fullName>
    </submittedName>
</protein>
<organism evidence="1 2">
    <name type="scientific">Colletotrichum scovillei</name>
    <dbReference type="NCBI Taxonomy" id="1209932"/>
    <lineage>
        <taxon>Eukaryota</taxon>
        <taxon>Fungi</taxon>
        <taxon>Dikarya</taxon>
        <taxon>Ascomycota</taxon>
        <taxon>Pezizomycotina</taxon>
        <taxon>Sordariomycetes</taxon>
        <taxon>Hypocreomycetidae</taxon>
        <taxon>Glomerellales</taxon>
        <taxon>Glomerellaceae</taxon>
        <taxon>Colletotrichum</taxon>
        <taxon>Colletotrichum acutatum species complex</taxon>
    </lineage>
</organism>
<evidence type="ECO:0000313" key="1">
    <source>
        <dbReference type="EMBL" id="KAG7055105.1"/>
    </source>
</evidence>
<dbReference type="AlphaFoldDB" id="A0A9P7UL98"/>
<dbReference type="Proteomes" id="UP000699042">
    <property type="component" value="Unassembled WGS sequence"/>
</dbReference>
<name>A0A9P7UL98_9PEZI</name>
<comment type="caution">
    <text evidence="1">The sequence shown here is derived from an EMBL/GenBank/DDBJ whole genome shotgun (WGS) entry which is preliminary data.</text>
</comment>
<dbReference type="EMBL" id="JAESDN010000002">
    <property type="protein sequence ID" value="KAG7055105.1"/>
    <property type="molecule type" value="Genomic_DNA"/>
</dbReference>
<sequence length="59" mass="6717">MLLSADPPPLSDLQDRCTMSFSHRRIDTCRRRALDWRLPVSGKASSALCSFILTLVRRV</sequence>
<accession>A0A9P7UL98</accession>
<reference evidence="1" key="1">
    <citation type="submission" date="2021-05" db="EMBL/GenBank/DDBJ databases">
        <title>Comparative genomics of three Colletotrichum scovillei strains and genetic complementation revealed genes involved fungal growth and virulence on chili pepper.</title>
        <authorList>
            <person name="Hsieh D.-K."/>
            <person name="Chuang S.-C."/>
            <person name="Chen C.-Y."/>
            <person name="Chao Y.-T."/>
            <person name="Lu M.-Y.J."/>
            <person name="Lee M.-H."/>
            <person name="Shih M.-C."/>
        </authorList>
    </citation>
    <scope>NUCLEOTIDE SEQUENCE</scope>
    <source>
        <strain evidence="1">Coll-153</strain>
    </source>
</reference>
<gene>
    <name evidence="1" type="ORF">JMJ77_007573</name>
</gene>
<proteinExistence type="predicted"/>